<name>A0AAD7CT83_MYCRO</name>
<gene>
    <name evidence="3" type="ORF">B0H17DRAFT_1211796</name>
</gene>
<dbReference type="EMBL" id="JARKIE010000236">
    <property type="protein sequence ID" value="KAJ7662986.1"/>
    <property type="molecule type" value="Genomic_DNA"/>
</dbReference>
<dbReference type="AlphaFoldDB" id="A0AAD7CT83"/>
<keyword evidence="2" id="KW-1133">Transmembrane helix</keyword>
<dbReference type="Proteomes" id="UP001221757">
    <property type="component" value="Unassembled WGS sequence"/>
</dbReference>
<accession>A0AAD7CT83</accession>
<evidence type="ECO:0000256" key="2">
    <source>
        <dbReference type="SAM" id="Phobius"/>
    </source>
</evidence>
<feature type="compositionally biased region" description="Low complexity" evidence="1">
    <location>
        <begin position="177"/>
        <end position="200"/>
    </location>
</feature>
<comment type="caution">
    <text evidence="3">The sequence shown here is derived from an EMBL/GenBank/DDBJ whole genome shotgun (WGS) entry which is preliminary data.</text>
</comment>
<reference evidence="3" key="1">
    <citation type="submission" date="2023-03" db="EMBL/GenBank/DDBJ databases">
        <title>Massive genome expansion in bonnet fungi (Mycena s.s.) driven by repeated elements and novel gene families across ecological guilds.</title>
        <authorList>
            <consortium name="Lawrence Berkeley National Laboratory"/>
            <person name="Harder C.B."/>
            <person name="Miyauchi S."/>
            <person name="Viragh M."/>
            <person name="Kuo A."/>
            <person name="Thoen E."/>
            <person name="Andreopoulos B."/>
            <person name="Lu D."/>
            <person name="Skrede I."/>
            <person name="Drula E."/>
            <person name="Henrissat B."/>
            <person name="Morin E."/>
            <person name="Kohler A."/>
            <person name="Barry K."/>
            <person name="LaButti K."/>
            <person name="Morin E."/>
            <person name="Salamov A."/>
            <person name="Lipzen A."/>
            <person name="Mereny Z."/>
            <person name="Hegedus B."/>
            <person name="Baldrian P."/>
            <person name="Stursova M."/>
            <person name="Weitz H."/>
            <person name="Taylor A."/>
            <person name="Grigoriev I.V."/>
            <person name="Nagy L.G."/>
            <person name="Martin F."/>
            <person name="Kauserud H."/>
        </authorList>
    </citation>
    <scope>NUCLEOTIDE SEQUENCE</scope>
    <source>
        <strain evidence="3">CBHHK067</strain>
    </source>
</reference>
<feature type="region of interest" description="Disordered" evidence="1">
    <location>
        <begin position="177"/>
        <end position="205"/>
    </location>
</feature>
<proteinExistence type="predicted"/>
<keyword evidence="2" id="KW-0472">Membrane</keyword>
<evidence type="ECO:0000256" key="1">
    <source>
        <dbReference type="SAM" id="MobiDB-lite"/>
    </source>
</evidence>
<keyword evidence="4" id="KW-1185">Reference proteome</keyword>
<sequence length="310" mass="33192">MRVVDVYTIVPICIWFLARGVHGHVPRETSKASSTDIASSPPSFSFNTILEMTTCVPATITYLYDSSANFTLSITNNGVSQPPPPSATTTGNFTIASNVVRSWNRHPISRRGALSQSITSSTIDSSLHSYIWASVDVPEAWYILVASLSFTTPIESVPFFVRNGTYTSRIRATSMSSSASDSNSINQTILSEPGSSSVSGIPPPQAHTSKINRGAIAGGVAGGLVLLIAGIALLLRFRRSRIASTPANIPPPSSTSMPPVMLLPLNHGETVLAFDRPIVPGVIDSPEAMLDKLARMPIPPISHRLPRYRP</sequence>
<protein>
    <submittedName>
        <fullName evidence="3">Uncharacterized protein</fullName>
    </submittedName>
</protein>
<evidence type="ECO:0000313" key="4">
    <source>
        <dbReference type="Proteomes" id="UP001221757"/>
    </source>
</evidence>
<feature type="transmembrane region" description="Helical" evidence="2">
    <location>
        <begin position="214"/>
        <end position="235"/>
    </location>
</feature>
<organism evidence="3 4">
    <name type="scientific">Mycena rosella</name>
    <name type="common">Pink bonnet</name>
    <name type="synonym">Agaricus rosellus</name>
    <dbReference type="NCBI Taxonomy" id="1033263"/>
    <lineage>
        <taxon>Eukaryota</taxon>
        <taxon>Fungi</taxon>
        <taxon>Dikarya</taxon>
        <taxon>Basidiomycota</taxon>
        <taxon>Agaricomycotina</taxon>
        <taxon>Agaricomycetes</taxon>
        <taxon>Agaricomycetidae</taxon>
        <taxon>Agaricales</taxon>
        <taxon>Marasmiineae</taxon>
        <taxon>Mycenaceae</taxon>
        <taxon>Mycena</taxon>
    </lineage>
</organism>
<evidence type="ECO:0000313" key="3">
    <source>
        <dbReference type="EMBL" id="KAJ7662986.1"/>
    </source>
</evidence>
<keyword evidence="2" id="KW-0812">Transmembrane</keyword>